<organism evidence="1 2">
    <name type="scientific">Roseateles flavus</name>
    <dbReference type="NCBI Taxonomy" id="3149041"/>
    <lineage>
        <taxon>Bacteria</taxon>
        <taxon>Pseudomonadati</taxon>
        <taxon>Pseudomonadota</taxon>
        <taxon>Betaproteobacteria</taxon>
        <taxon>Burkholderiales</taxon>
        <taxon>Sphaerotilaceae</taxon>
        <taxon>Roseateles</taxon>
    </lineage>
</organism>
<protein>
    <submittedName>
        <fullName evidence="1">Uncharacterized protein</fullName>
    </submittedName>
</protein>
<dbReference type="EMBL" id="JBDPZC010000004">
    <property type="protein sequence ID" value="MEO3713250.1"/>
    <property type="molecule type" value="Genomic_DNA"/>
</dbReference>
<comment type="caution">
    <text evidence="1">The sequence shown here is derived from an EMBL/GenBank/DDBJ whole genome shotgun (WGS) entry which is preliminary data.</text>
</comment>
<gene>
    <name evidence="1" type="ORF">ABDJ40_10800</name>
</gene>
<accession>A0ABV0GDV6</accession>
<keyword evidence="2" id="KW-1185">Reference proteome</keyword>
<dbReference type="Proteomes" id="UP001462640">
    <property type="component" value="Unassembled WGS sequence"/>
</dbReference>
<sequence length="70" mass="7894">MPSLSLDFYFAPYQVRASQHPELHELPASLEGLEVHDSTLAEWLEVGSGFDQLTPMELVDTELLDRLPPN</sequence>
<dbReference type="RefSeq" id="WP_347609517.1">
    <property type="nucleotide sequence ID" value="NZ_JBDPZC010000004.1"/>
</dbReference>
<reference evidence="1 2" key="1">
    <citation type="submission" date="2024-05" db="EMBL/GenBank/DDBJ databases">
        <title>Roseateles sp. 2.12 16S ribosomal RNA gene Genome sequencing and assembly.</title>
        <authorList>
            <person name="Woo H."/>
        </authorList>
    </citation>
    <scope>NUCLEOTIDE SEQUENCE [LARGE SCALE GENOMIC DNA]</scope>
    <source>
        <strain evidence="1 2">2.12</strain>
    </source>
</reference>
<evidence type="ECO:0000313" key="2">
    <source>
        <dbReference type="Proteomes" id="UP001462640"/>
    </source>
</evidence>
<name>A0ABV0GDV6_9BURK</name>
<proteinExistence type="predicted"/>
<evidence type="ECO:0000313" key="1">
    <source>
        <dbReference type="EMBL" id="MEO3713250.1"/>
    </source>
</evidence>